<protein>
    <submittedName>
        <fullName evidence="3">AER134Wp</fullName>
    </submittedName>
</protein>
<dbReference type="EMBL" id="AE016818">
    <property type="protein sequence ID" value="AAS52817.2"/>
    <property type="molecule type" value="Genomic_DNA"/>
</dbReference>
<keyword evidence="2" id="KW-0812">Transmembrane</keyword>
<feature type="transmembrane region" description="Helical" evidence="2">
    <location>
        <begin position="296"/>
        <end position="317"/>
    </location>
</feature>
<evidence type="ECO:0000256" key="2">
    <source>
        <dbReference type="SAM" id="Phobius"/>
    </source>
</evidence>
<dbReference type="AlphaFoldDB" id="Q756Y0"/>
<organism evidence="3 4">
    <name type="scientific">Eremothecium gossypii (strain ATCC 10895 / CBS 109.51 / FGSC 9923 / NRRL Y-1056)</name>
    <name type="common">Yeast</name>
    <name type="synonym">Ashbya gossypii</name>
    <dbReference type="NCBI Taxonomy" id="284811"/>
    <lineage>
        <taxon>Eukaryota</taxon>
        <taxon>Fungi</taxon>
        <taxon>Dikarya</taxon>
        <taxon>Ascomycota</taxon>
        <taxon>Saccharomycotina</taxon>
        <taxon>Saccharomycetes</taxon>
        <taxon>Saccharomycetales</taxon>
        <taxon>Saccharomycetaceae</taxon>
        <taxon>Eremothecium</taxon>
    </lineage>
</organism>
<dbReference type="HOGENOM" id="CLU_042615_0_0_1"/>
<evidence type="ECO:0000256" key="1">
    <source>
        <dbReference type="SAM" id="MobiDB-lite"/>
    </source>
</evidence>
<dbReference type="STRING" id="284811.Q756Y0"/>
<dbReference type="GO" id="GO:0005886">
    <property type="term" value="C:plasma membrane"/>
    <property type="evidence" value="ECO:0000318"/>
    <property type="project" value="GO_Central"/>
</dbReference>
<dbReference type="PANTHER" id="PTHR28019">
    <property type="entry name" value="CELL MEMBRANE PROTEIN YLR413W-RELATED"/>
    <property type="match status" value="1"/>
</dbReference>
<dbReference type="RefSeq" id="NP_984993.2">
    <property type="nucleotide sequence ID" value="NM_210347.2"/>
</dbReference>
<dbReference type="OrthoDB" id="4062523at2759"/>
<dbReference type="GO" id="GO:0031505">
    <property type="term" value="P:fungal-type cell wall organization"/>
    <property type="evidence" value="ECO:0000318"/>
    <property type="project" value="GO_Central"/>
</dbReference>
<reference evidence="3 4" key="1">
    <citation type="journal article" date="2004" name="Science">
        <title>The Ashbya gossypii genome as a tool for mapping the ancient Saccharomyces cerevisiae genome.</title>
        <authorList>
            <person name="Dietrich F.S."/>
            <person name="Voegeli S."/>
            <person name="Brachat S."/>
            <person name="Lerch A."/>
            <person name="Gates K."/>
            <person name="Steiner S."/>
            <person name="Mohr C."/>
            <person name="Pohlmann R."/>
            <person name="Luedi P."/>
            <person name="Choi S."/>
            <person name="Wing R.A."/>
            <person name="Flavier A."/>
            <person name="Gaffney T.D."/>
            <person name="Philippsen P."/>
        </authorList>
    </citation>
    <scope>NUCLEOTIDE SEQUENCE [LARGE SCALE GENOMIC DNA]</scope>
    <source>
        <strain evidence="4">ATCC 10895 / CBS 109.51 / FGSC 9923 / NRRL Y-1056</strain>
    </source>
</reference>
<keyword evidence="4" id="KW-1185">Reference proteome</keyword>
<gene>
    <name evidence="3" type="ORF">AGOS_AER134W</name>
</gene>
<dbReference type="InterPro" id="IPR052413">
    <property type="entry name" value="SUR7_domain"/>
</dbReference>
<feature type="transmembrane region" description="Helical" evidence="2">
    <location>
        <begin position="30"/>
        <end position="53"/>
    </location>
</feature>
<dbReference type="KEGG" id="ago:AGOS_AER134W"/>
<dbReference type="Proteomes" id="UP000000591">
    <property type="component" value="Chromosome V"/>
</dbReference>
<sequence>MTKSGLVGSFKAALKRPFQNLNTIDRIVQALRLTSSLMVIILGLVSTIGAVAYPDTLYAAKFTTARDRIANGLFKMLSSNVGPVDGLGLTSSEVVILTQYTSSRVQDVPAYVLSGVYGLCRVSSVVPEQPTDNCTCTTLGEGYVLDYRELLRDIGLNIVLEYTYRNRDGAIRDSDGRHDDSPGVRSSTDDSTYRMPDYISHMEHVSKTKRQMIQMLYAVMVLEFLSLVGMFHYYSIKGKMLSTYRERAMVHLLSLTSLVILNLSLVAVIKLVLLFKAFQNQVTKELKEFGFAYELGGNWFICLGTLVGFSFVSFLVWTGLEWCIMDPDSGVQKISNMQMSVATTAVPGGYAQKVNNTTLDDPLPQTTLLRVEEPTPPPHSSVKHLSVPIAPPSYPPGMSSASDVSLGSSPRVMVAASTFKF</sequence>
<keyword evidence="2" id="KW-1133">Transmembrane helix</keyword>
<dbReference type="OMA" id="WSGLEWC"/>
<dbReference type="GO" id="GO:0051285">
    <property type="term" value="C:cell cortex of cell tip"/>
    <property type="evidence" value="ECO:0000318"/>
    <property type="project" value="GO_Central"/>
</dbReference>
<dbReference type="GeneID" id="4621199"/>
<feature type="region of interest" description="Disordered" evidence="1">
    <location>
        <begin position="171"/>
        <end position="190"/>
    </location>
</feature>
<reference evidence="4" key="2">
    <citation type="journal article" date="2013" name="G3 (Bethesda)">
        <title>Genomes of Ashbya fungi isolated from insects reveal four mating-type loci, numerous translocations, lack of transposons, and distinct gene duplications.</title>
        <authorList>
            <person name="Dietrich F.S."/>
            <person name="Voegeli S."/>
            <person name="Kuo S."/>
            <person name="Philippsen P."/>
        </authorList>
    </citation>
    <scope>GENOME REANNOTATION</scope>
    <source>
        <strain evidence="4">ATCC 10895 / CBS 109.51 / FGSC 9923 / NRRL Y-1056</strain>
    </source>
</reference>
<evidence type="ECO:0000313" key="4">
    <source>
        <dbReference type="Proteomes" id="UP000000591"/>
    </source>
</evidence>
<keyword evidence="2" id="KW-0472">Membrane</keyword>
<feature type="transmembrane region" description="Helical" evidence="2">
    <location>
        <begin position="216"/>
        <end position="236"/>
    </location>
</feature>
<evidence type="ECO:0000313" key="3">
    <source>
        <dbReference type="EMBL" id="AAS52817.2"/>
    </source>
</evidence>
<dbReference type="eggNOG" id="ENOG502R7IE">
    <property type="taxonomic scope" value="Eukaryota"/>
</dbReference>
<proteinExistence type="predicted"/>
<name>Q756Y0_EREGS</name>
<dbReference type="FunCoup" id="Q756Y0">
    <property type="interactions" value="18"/>
</dbReference>
<feature type="transmembrane region" description="Helical" evidence="2">
    <location>
        <begin position="248"/>
        <end position="275"/>
    </location>
</feature>
<accession>Q756Y0</accession>
<dbReference type="InParanoid" id="Q756Y0"/>
<dbReference type="PANTHER" id="PTHR28019:SF6">
    <property type="entry name" value="PROTEIN ECM7"/>
    <property type="match status" value="1"/>
</dbReference>